<dbReference type="InterPro" id="IPR034706">
    <property type="entry name" value="CpoB"/>
</dbReference>
<dbReference type="AlphaFoldDB" id="A0A839UU02"/>
<evidence type="ECO:0000313" key="6">
    <source>
        <dbReference type="EMBL" id="MBB3168857.1"/>
    </source>
</evidence>
<evidence type="ECO:0000256" key="2">
    <source>
        <dbReference type="HAMAP-Rule" id="MF_02066"/>
    </source>
</evidence>
<dbReference type="NCBIfam" id="TIGR02795">
    <property type="entry name" value="tol_pal_ybgF"/>
    <property type="match status" value="1"/>
</dbReference>
<dbReference type="Pfam" id="PF13525">
    <property type="entry name" value="YfiO"/>
    <property type="match status" value="1"/>
</dbReference>
<dbReference type="InterPro" id="IPR011990">
    <property type="entry name" value="TPR-like_helical_dom_sf"/>
</dbReference>
<dbReference type="HAMAP" id="MF_02066">
    <property type="entry name" value="CpoB"/>
    <property type="match status" value="1"/>
</dbReference>
<name>A0A839UU02_9GAMM</name>
<comment type="function">
    <text evidence="2">Mediates coordination of peptidoglycan synthesis and outer membrane constriction during cell division.</text>
</comment>
<accession>A0A839UU02</accession>
<dbReference type="EMBL" id="JACHXZ010000003">
    <property type="protein sequence ID" value="MBB3168857.1"/>
    <property type="molecule type" value="Genomic_DNA"/>
</dbReference>
<feature type="domain" description="YbgF trimerisation" evidence="5">
    <location>
        <begin position="46"/>
        <end position="103"/>
    </location>
</feature>
<dbReference type="PROSITE" id="PS50005">
    <property type="entry name" value="TPR"/>
    <property type="match status" value="1"/>
</dbReference>
<comment type="caution">
    <text evidence="6">The sequence shown here is derived from an EMBL/GenBank/DDBJ whole genome shotgun (WGS) entry which is preliminary data.</text>
</comment>
<dbReference type="InterPro" id="IPR019734">
    <property type="entry name" value="TPR_rpt"/>
</dbReference>
<comment type="similarity">
    <text evidence="2">Belongs to the CpoB family.</text>
</comment>
<dbReference type="InterPro" id="IPR032519">
    <property type="entry name" value="YbgF_tri"/>
</dbReference>
<organism evidence="6 7">
    <name type="scientific">Simiduia aestuariiviva</name>
    <dbReference type="NCBI Taxonomy" id="1510459"/>
    <lineage>
        <taxon>Bacteria</taxon>
        <taxon>Pseudomonadati</taxon>
        <taxon>Pseudomonadota</taxon>
        <taxon>Gammaproteobacteria</taxon>
        <taxon>Cellvibrionales</taxon>
        <taxon>Cellvibrionaceae</taxon>
        <taxon>Simiduia</taxon>
    </lineage>
</organism>
<comment type="subcellular location">
    <subcellularLocation>
        <location evidence="2">Periplasm</location>
    </subcellularLocation>
</comment>
<feature type="chain" id="PRO_5033187930" description="Cell division coordinator CpoB" evidence="2">
    <location>
        <begin position="22"/>
        <end position="237"/>
    </location>
</feature>
<dbReference type="Gene3D" id="1.20.5.110">
    <property type="match status" value="1"/>
</dbReference>
<keyword evidence="7" id="KW-1185">Reference proteome</keyword>
<evidence type="ECO:0000256" key="3">
    <source>
        <dbReference type="PROSITE-ProRule" id="PRU00339"/>
    </source>
</evidence>
<protein>
    <recommendedName>
        <fullName evidence="2">Cell division coordinator CpoB</fullName>
    </recommendedName>
</protein>
<sequence length="237" mass="25984" precursor="true">MKFVLALGAASVLGWVGVANAQVTVVEARPTAQATPTAQTGAPAANQQTDLYFRLQALQQEVLELRGLVEEQAFELNRLKQQRQDDYLDLDRRIGALSGGATKAAANDIAIPADNADDGAAYKAAYAKLRQRDLQGATQGFSQYLEQFPKGQYAANSQYWLGEIYLVEGKLELARQWFERVTKEFPADRKAPDAQFKLGTVLFQLGDKAKAKALLQQVANSNADAARLAKDFLSQNF</sequence>
<feature type="signal peptide" evidence="2">
    <location>
        <begin position="1"/>
        <end position="21"/>
    </location>
</feature>
<evidence type="ECO:0000313" key="7">
    <source>
        <dbReference type="Proteomes" id="UP000559987"/>
    </source>
</evidence>
<keyword evidence="3" id="KW-0802">TPR repeat</keyword>
<gene>
    <name evidence="2" type="primary">cpoB</name>
    <name evidence="6" type="ORF">FHS30_002065</name>
</gene>
<proteinExistence type="inferred from homology"/>
<dbReference type="RefSeq" id="WP_183910371.1">
    <property type="nucleotide sequence ID" value="NZ_JACHXZ010000003.1"/>
</dbReference>
<dbReference type="Proteomes" id="UP000559987">
    <property type="component" value="Unassembled WGS sequence"/>
</dbReference>
<dbReference type="InterPro" id="IPR039565">
    <property type="entry name" value="BamD-like"/>
</dbReference>
<dbReference type="Pfam" id="PF16331">
    <property type="entry name" value="TolA_bind_tri"/>
    <property type="match status" value="1"/>
</dbReference>
<reference evidence="6 7" key="1">
    <citation type="submission" date="2020-08" db="EMBL/GenBank/DDBJ databases">
        <title>Genomic Encyclopedia of Type Strains, Phase III (KMG-III): the genomes of soil and plant-associated and newly described type strains.</title>
        <authorList>
            <person name="Whitman W."/>
        </authorList>
    </citation>
    <scope>NUCLEOTIDE SEQUENCE [LARGE SCALE GENOMIC DNA]</scope>
    <source>
        <strain evidence="6 7">CECT 8571</strain>
    </source>
</reference>
<evidence type="ECO:0000259" key="4">
    <source>
        <dbReference type="Pfam" id="PF13525"/>
    </source>
</evidence>
<dbReference type="SUPFAM" id="SSF48452">
    <property type="entry name" value="TPR-like"/>
    <property type="match status" value="1"/>
</dbReference>
<feature type="repeat" description="TPR" evidence="3">
    <location>
        <begin position="155"/>
        <end position="188"/>
    </location>
</feature>
<dbReference type="GO" id="GO:0070206">
    <property type="term" value="P:protein trimerization"/>
    <property type="evidence" value="ECO:0007669"/>
    <property type="project" value="InterPro"/>
</dbReference>
<keyword evidence="1 2" id="KW-0732">Signal</keyword>
<dbReference type="SMART" id="SM00028">
    <property type="entry name" value="TPR"/>
    <property type="match status" value="2"/>
</dbReference>
<feature type="domain" description="Outer membrane lipoprotein BamD-like" evidence="4">
    <location>
        <begin position="117"/>
        <end position="232"/>
    </location>
</feature>
<keyword evidence="2" id="KW-0132">Cell division</keyword>
<keyword evidence="2" id="KW-0574">Periplasm</keyword>
<dbReference type="Gene3D" id="1.25.40.10">
    <property type="entry name" value="Tetratricopeptide repeat domain"/>
    <property type="match status" value="1"/>
</dbReference>
<dbReference type="InterPro" id="IPR014162">
    <property type="entry name" value="CpoB_C"/>
</dbReference>
<evidence type="ECO:0000259" key="5">
    <source>
        <dbReference type="Pfam" id="PF16331"/>
    </source>
</evidence>
<evidence type="ECO:0000256" key="1">
    <source>
        <dbReference type="ARBA" id="ARBA00022729"/>
    </source>
</evidence>
<dbReference type="GO" id="GO:0043093">
    <property type="term" value="P:FtsZ-dependent cytokinesis"/>
    <property type="evidence" value="ECO:0007669"/>
    <property type="project" value="UniProtKB-UniRule"/>
</dbReference>
<keyword evidence="2" id="KW-0131">Cell cycle</keyword>
<dbReference type="GO" id="GO:0030288">
    <property type="term" value="C:outer membrane-bounded periplasmic space"/>
    <property type="evidence" value="ECO:0007669"/>
    <property type="project" value="UniProtKB-UniRule"/>
</dbReference>